<proteinExistence type="predicted"/>
<reference evidence="1 2" key="1">
    <citation type="submission" date="2016-10" db="EMBL/GenBank/DDBJ databases">
        <authorList>
            <person name="Cai Z."/>
        </authorList>
    </citation>
    <scope>NUCLEOTIDE SEQUENCE [LARGE SCALE GENOMIC DNA]</scope>
    <source>
        <strain evidence="1 2">CGMCC 1.10826</strain>
    </source>
</reference>
<accession>A0A2Y9A730</accession>
<evidence type="ECO:0000313" key="1">
    <source>
        <dbReference type="EMBL" id="SSA39198.1"/>
    </source>
</evidence>
<dbReference type="AlphaFoldDB" id="A0A2Y9A730"/>
<dbReference type="EMBL" id="UETB01000002">
    <property type="protein sequence ID" value="SSA39198.1"/>
    <property type="molecule type" value="Genomic_DNA"/>
</dbReference>
<dbReference type="OrthoDB" id="5149367at2"/>
<keyword evidence="2" id="KW-1185">Reference proteome</keyword>
<dbReference type="Proteomes" id="UP000250222">
    <property type="component" value="Unassembled WGS sequence"/>
</dbReference>
<dbReference type="RefSeq" id="WP_110851459.1">
    <property type="nucleotide sequence ID" value="NZ_QKLZ01000002.1"/>
</dbReference>
<organism evidence="1 2">
    <name type="scientific">Georgenia satyanarayanai</name>
    <dbReference type="NCBI Taxonomy" id="860221"/>
    <lineage>
        <taxon>Bacteria</taxon>
        <taxon>Bacillati</taxon>
        <taxon>Actinomycetota</taxon>
        <taxon>Actinomycetes</taxon>
        <taxon>Micrococcales</taxon>
        <taxon>Bogoriellaceae</taxon>
        <taxon>Georgenia</taxon>
    </lineage>
</organism>
<protein>
    <submittedName>
        <fullName evidence="1">Uncharacterized conserved protein YukE</fullName>
    </submittedName>
</protein>
<gene>
    <name evidence="1" type="ORF">SAMN05216184_102117</name>
</gene>
<sequence>MGPAETPEELHALAGQMDDVGVQARELGADLLALRETIGWRSPAAEEYQATLLDHAATTTRGADRVDDVARALREHADGAAQTLAAIEAARSFLLSAAEEARSVLATLWDGVVDAEDARRVLDVVADAPSSPLDPGWLERARQAGWPG</sequence>
<name>A0A2Y9A730_9MICO</name>
<evidence type="ECO:0000313" key="2">
    <source>
        <dbReference type="Proteomes" id="UP000250222"/>
    </source>
</evidence>